<evidence type="ECO:0000313" key="3">
    <source>
        <dbReference type="Proteomes" id="UP001360953"/>
    </source>
</evidence>
<feature type="region of interest" description="Disordered" evidence="1">
    <location>
        <begin position="119"/>
        <end position="149"/>
    </location>
</feature>
<evidence type="ECO:0000256" key="1">
    <source>
        <dbReference type="SAM" id="MobiDB-lite"/>
    </source>
</evidence>
<reference evidence="2 3" key="1">
    <citation type="submission" date="2024-04" db="EMBL/GenBank/DDBJ databases">
        <title>Phyllosticta paracitricarpa is synonymous to the EU quarantine fungus P. citricarpa based on phylogenomic analyses.</title>
        <authorList>
            <consortium name="Lawrence Berkeley National Laboratory"/>
            <person name="Van ingen-buijs V.A."/>
            <person name="Van westerhoven A.C."/>
            <person name="Haridas S."/>
            <person name="Skiadas P."/>
            <person name="Martin F."/>
            <person name="Groenewald J.Z."/>
            <person name="Crous P.W."/>
            <person name="Seidl M.F."/>
        </authorList>
    </citation>
    <scope>NUCLEOTIDE SEQUENCE [LARGE SCALE GENOMIC DNA]</scope>
    <source>
        <strain evidence="2 3">CPC 17464</strain>
    </source>
</reference>
<evidence type="ECO:0000313" key="2">
    <source>
        <dbReference type="EMBL" id="KAK7534264.1"/>
    </source>
</evidence>
<organism evidence="2 3">
    <name type="scientific">Phyllosticta citribraziliensis</name>
    <dbReference type="NCBI Taxonomy" id="989973"/>
    <lineage>
        <taxon>Eukaryota</taxon>
        <taxon>Fungi</taxon>
        <taxon>Dikarya</taxon>
        <taxon>Ascomycota</taxon>
        <taxon>Pezizomycotina</taxon>
        <taxon>Dothideomycetes</taxon>
        <taxon>Dothideomycetes incertae sedis</taxon>
        <taxon>Botryosphaeriales</taxon>
        <taxon>Phyllostictaceae</taxon>
        <taxon>Phyllosticta</taxon>
    </lineage>
</organism>
<dbReference type="Proteomes" id="UP001360953">
    <property type="component" value="Unassembled WGS sequence"/>
</dbReference>
<name>A0ABR1LGC1_9PEZI</name>
<dbReference type="EMBL" id="JBBPEH010000009">
    <property type="protein sequence ID" value="KAK7534264.1"/>
    <property type="molecule type" value="Genomic_DNA"/>
</dbReference>
<feature type="region of interest" description="Disordered" evidence="1">
    <location>
        <begin position="47"/>
        <end position="80"/>
    </location>
</feature>
<protein>
    <submittedName>
        <fullName evidence="2">Uncharacterized protein</fullName>
    </submittedName>
</protein>
<sequence>MGQRSGCFHCAGSNGLPKAGLAQRSQGSSGVLVEERVELHCGWEEWESTSRRPAKTTHHPASPSGSGAGPKMQCHRGSGTRLGRYCKQSSMTLIISHPVRSVTSASQCQVGTRVQPWFSPSRRGSGPPGLVVSAPWSTEQPKDSDHGISSPTSVFHGMTNGIADWQLDRQPVQAQLSLLHHLRQIRPTRLLGRRLHPRQHAL</sequence>
<dbReference type="RefSeq" id="XP_066653303.1">
    <property type="nucleotide sequence ID" value="XM_066796573.1"/>
</dbReference>
<proteinExistence type="predicted"/>
<gene>
    <name evidence="2" type="ORF">J3D65DRAFT_479456</name>
</gene>
<keyword evidence="3" id="KW-1185">Reference proteome</keyword>
<comment type="caution">
    <text evidence="2">The sequence shown here is derived from an EMBL/GenBank/DDBJ whole genome shotgun (WGS) entry which is preliminary data.</text>
</comment>
<dbReference type="GeneID" id="92029479"/>
<accession>A0ABR1LGC1</accession>